<dbReference type="PROSITE" id="PS51257">
    <property type="entry name" value="PROKAR_LIPOPROTEIN"/>
    <property type="match status" value="1"/>
</dbReference>
<dbReference type="Proteomes" id="UP001165489">
    <property type="component" value="Unassembled WGS sequence"/>
</dbReference>
<evidence type="ECO:0008006" key="4">
    <source>
        <dbReference type="Google" id="ProtNLM"/>
    </source>
</evidence>
<evidence type="ECO:0000256" key="1">
    <source>
        <dbReference type="SAM" id="SignalP"/>
    </source>
</evidence>
<dbReference type="RefSeq" id="WP_241349362.1">
    <property type="nucleotide sequence ID" value="NZ_JAKZGP010000054.1"/>
</dbReference>
<feature type="chain" id="PRO_5046545775" description="Lipocalin-like domain-containing protein" evidence="1">
    <location>
        <begin position="24"/>
        <end position="159"/>
    </location>
</feature>
<keyword evidence="1" id="KW-0732">Signal</keyword>
<dbReference type="EMBL" id="JAKZGP010000054">
    <property type="protein sequence ID" value="MCH7411006.1"/>
    <property type="molecule type" value="Genomic_DNA"/>
</dbReference>
<reference evidence="2" key="1">
    <citation type="submission" date="2022-03" db="EMBL/GenBank/DDBJ databases">
        <title>De novo assembled genomes of Belliella spp. (Cyclobacteriaceae) strains.</title>
        <authorList>
            <person name="Szabo A."/>
            <person name="Korponai K."/>
            <person name="Felfoldi T."/>
        </authorList>
    </citation>
    <scope>NUCLEOTIDE SEQUENCE</scope>
    <source>
        <strain evidence="2">DSM 111904</strain>
    </source>
</reference>
<proteinExistence type="predicted"/>
<protein>
    <recommendedName>
        <fullName evidence="4">Lipocalin-like domain-containing protein</fullName>
    </recommendedName>
</protein>
<name>A0ABS9V3N3_9BACT</name>
<organism evidence="2 3">
    <name type="scientific">Belliella filtrata</name>
    <dbReference type="NCBI Taxonomy" id="2923435"/>
    <lineage>
        <taxon>Bacteria</taxon>
        <taxon>Pseudomonadati</taxon>
        <taxon>Bacteroidota</taxon>
        <taxon>Cytophagia</taxon>
        <taxon>Cytophagales</taxon>
        <taxon>Cyclobacteriaceae</taxon>
        <taxon>Belliella</taxon>
    </lineage>
</organism>
<feature type="signal peptide" evidence="1">
    <location>
        <begin position="1"/>
        <end position="23"/>
    </location>
</feature>
<comment type="caution">
    <text evidence="2">The sequence shown here is derived from an EMBL/GenBank/DDBJ whole genome shotgun (WGS) entry which is preliminary data.</text>
</comment>
<gene>
    <name evidence="2" type="ORF">MM239_16485</name>
</gene>
<evidence type="ECO:0000313" key="3">
    <source>
        <dbReference type="Proteomes" id="UP001165489"/>
    </source>
</evidence>
<accession>A0ABS9V3N3</accession>
<sequence length="159" mass="18090">MNQFKLKSIITILFMLLFASSCLVDSSEDLEPIIDPIEIPVGAWIEVERIIGENEVEELEAGNKLMLWTMEFKEGSQNYGNLELALFYEYNAENLNIDMNHSGDIKFENGLVTFFNNTNGGFGVPVAILKYEQNEEYLTLIDTTATPQVEIKLIQLENE</sequence>
<evidence type="ECO:0000313" key="2">
    <source>
        <dbReference type="EMBL" id="MCH7411006.1"/>
    </source>
</evidence>
<keyword evidence="3" id="KW-1185">Reference proteome</keyword>